<feature type="transmembrane region" description="Helical" evidence="6">
    <location>
        <begin position="154"/>
        <end position="172"/>
    </location>
</feature>
<evidence type="ECO:0000313" key="8">
    <source>
        <dbReference type="EMBL" id="SFU12561.1"/>
    </source>
</evidence>
<evidence type="ECO:0000256" key="1">
    <source>
        <dbReference type="ARBA" id="ARBA00004141"/>
    </source>
</evidence>
<dbReference type="PANTHER" id="PTHR37422:SF17">
    <property type="entry name" value="O-ANTIGEN LIGASE"/>
    <property type="match status" value="1"/>
</dbReference>
<evidence type="ECO:0000259" key="7">
    <source>
        <dbReference type="Pfam" id="PF04932"/>
    </source>
</evidence>
<organism evidence="8 9">
    <name type="scientific">Sedimentitalea nanhaiensis</name>
    <dbReference type="NCBI Taxonomy" id="999627"/>
    <lineage>
        <taxon>Bacteria</taxon>
        <taxon>Pseudomonadati</taxon>
        <taxon>Pseudomonadota</taxon>
        <taxon>Alphaproteobacteria</taxon>
        <taxon>Rhodobacterales</taxon>
        <taxon>Paracoccaceae</taxon>
        <taxon>Sedimentitalea</taxon>
    </lineage>
</organism>
<dbReference type="InterPro" id="IPR051533">
    <property type="entry name" value="WaaL-like"/>
</dbReference>
<dbReference type="Proteomes" id="UP000182466">
    <property type="component" value="Unassembled WGS sequence"/>
</dbReference>
<name>A0A1I7DLK0_9RHOB</name>
<comment type="subcellular location">
    <subcellularLocation>
        <location evidence="1">Membrane</location>
        <topology evidence="1">Multi-pass membrane protein</topology>
    </subcellularLocation>
</comment>
<keyword evidence="4 6" id="KW-0472">Membrane</keyword>
<feature type="transmembrane region" description="Helical" evidence="6">
    <location>
        <begin position="239"/>
        <end position="265"/>
    </location>
</feature>
<reference evidence="8 9" key="1">
    <citation type="submission" date="2016-10" db="EMBL/GenBank/DDBJ databases">
        <authorList>
            <person name="de Groot N.N."/>
        </authorList>
    </citation>
    <scope>NUCLEOTIDE SEQUENCE [LARGE SCALE GENOMIC DNA]</scope>
    <source>
        <strain evidence="8 9">CGMCC 1.10959</strain>
    </source>
</reference>
<feature type="domain" description="O-antigen ligase-related" evidence="7">
    <location>
        <begin position="240"/>
        <end position="378"/>
    </location>
</feature>
<evidence type="ECO:0000256" key="5">
    <source>
        <dbReference type="SAM" id="MobiDB-lite"/>
    </source>
</evidence>
<evidence type="ECO:0000256" key="3">
    <source>
        <dbReference type="ARBA" id="ARBA00022989"/>
    </source>
</evidence>
<dbReference type="STRING" id="999627.SAMN05216236_13024"/>
<keyword evidence="2 6" id="KW-0812">Transmembrane</keyword>
<evidence type="ECO:0000313" key="9">
    <source>
        <dbReference type="Proteomes" id="UP000182466"/>
    </source>
</evidence>
<feature type="transmembrane region" description="Helical" evidence="6">
    <location>
        <begin position="125"/>
        <end position="142"/>
    </location>
</feature>
<feature type="transmembrane region" description="Helical" evidence="6">
    <location>
        <begin position="87"/>
        <end position="105"/>
    </location>
</feature>
<feature type="transmembrane region" description="Helical" evidence="6">
    <location>
        <begin position="204"/>
        <end position="227"/>
    </location>
</feature>
<dbReference type="PANTHER" id="PTHR37422">
    <property type="entry name" value="TEICHURONIC ACID BIOSYNTHESIS PROTEIN TUAE"/>
    <property type="match status" value="1"/>
</dbReference>
<dbReference type="EMBL" id="FPAW01000030">
    <property type="protein sequence ID" value="SFU12561.1"/>
    <property type="molecule type" value="Genomic_DNA"/>
</dbReference>
<dbReference type="InterPro" id="IPR007016">
    <property type="entry name" value="O-antigen_ligase-rel_domated"/>
</dbReference>
<feature type="compositionally biased region" description="Polar residues" evidence="5">
    <location>
        <begin position="475"/>
        <end position="485"/>
    </location>
</feature>
<sequence length="493" mass="54381">MPPLLALFSWPLVVVVLARKFRPALAFILAILTGFLLLPETIAFDLPMLPALTKHTVPVLSVVLFITLFQTGKGKTDSRSLIPEHPFVRIAVVGLVLGALLTVATNGDPLRYGPKVQPGMRLYDGFAHALTMAMMLLPMLLARKFLARPETHVLLLRVLCFAALFYSLLALFEVRMSPQLNQWVYGFFPHSWRQHYRGGGWRPIVFLSHGLVVSLFFCCATLAAAGLSRLYHKQRGKFLAAMAWLFLTLVLTKSLGALVIVILMLPAALLWGVRGQLLTACAIAVLVLVYPIGRSTGVIPIQQVAQIAESISPERAASFMTRVVNEDRLLAKAQQRPWFGWGLWGRSRISDPITGVDITIVDGLWIGMLGASGWVGYLSNFGLLCLPIILLFRHLRRYDIGMESSILALVLAANLIDLLPNSGLTPVTWVVAGALWGRLELGRIETETDTVSTDTSGNSGSIYTRLGKQIANPARSGTRQNQYTRQKSRHARK</sequence>
<dbReference type="Pfam" id="PF04932">
    <property type="entry name" value="Wzy_C"/>
    <property type="match status" value="1"/>
</dbReference>
<feature type="transmembrane region" description="Helical" evidence="6">
    <location>
        <begin position="374"/>
        <end position="392"/>
    </location>
</feature>
<dbReference type="GO" id="GO:0016020">
    <property type="term" value="C:membrane"/>
    <property type="evidence" value="ECO:0007669"/>
    <property type="project" value="UniProtKB-SubCell"/>
</dbReference>
<dbReference type="AlphaFoldDB" id="A0A1I7DLK0"/>
<keyword evidence="9" id="KW-1185">Reference proteome</keyword>
<accession>A0A1I7DLK0</accession>
<dbReference type="OrthoDB" id="7595044at2"/>
<protein>
    <recommendedName>
        <fullName evidence="7">O-antigen ligase-related domain-containing protein</fullName>
    </recommendedName>
</protein>
<evidence type="ECO:0000256" key="6">
    <source>
        <dbReference type="SAM" id="Phobius"/>
    </source>
</evidence>
<proteinExistence type="predicted"/>
<keyword evidence="3 6" id="KW-1133">Transmembrane helix</keyword>
<feature type="transmembrane region" description="Helical" evidence="6">
    <location>
        <begin position="271"/>
        <end position="292"/>
    </location>
</feature>
<evidence type="ECO:0000256" key="4">
    <source>
        <dbReference type="ARBA" id="ARBA00023136"/>
    </source>
</evidence>
<evidence type="ECO:0000256" key="2">
    <source>
        <dbReference type="ARBA" id="ARBA00022692"/>
    </source>
</evidence>
<dbReference type="RefSeq" id="WP_051372157.1">
    <property type="nucleotide sequence ID" value="NZ_FPAW01000030.1"/>
</dbReference>
<gene>
    <name evidence="8" type="ORF">SAMN05216236_13024</name>
</gene>
<feature type="region of interest" description="Disordered" evidence="5">
    <location>
        <begin position="474"/>
        <end position="493"/>
    </location>
</feature>